<evidence type="ECO:0000313" key="2">
    <source>
        <dbReference type="EMBL" id="KAK2643003.1"/>
    </source>
</evidence>
<name>A0AAD9TW31_9ROSI</name>
<dbReference type="Proteomes" id="UP001280121">
    <property type="component" value="Unassembled WGS sequence"/>
</dbReference>
<evidence type="ECO:0000313" key="3">
    <source>
        <dbReference type="Proteomes" id="UP001280121"/>
    </source>
</evidence>
<feature type="region of interest" description="Disordered" evidence="1">
    <location>
        <begin position="118"/>
        <end position="171"/>
    </location>
</feature>
<dbReference type="PANTHER" id="PTHR48435">
    <property type="entry name" value="POLYPROTEIN"/>
    <property type="match status" value="1"/>
</dbReference>
<accession>A0AAD9TW31</accession>
<dbReference type="PANTHER" id="PTHR48435:SF1">
    <property type="entry name" value="POLYPROTEIN"/>
    <property type="match status" value="1"/>
</dbReference>
<proteinExistence type="predicted"/>
<keyword evidence="3" id="KW-1185">Reference proteome</keyword>
<organism evidence="2 3">
    <name type="scientific">Dipteronia dyeriana</name>
    <dbReference type="NCBI Taxonomy" id="168575"/>
    <lineage>
        <taxon>Eukaryota</taxon>
        <taxon>Viridiplantae</taxon>
        <taxon>Streptophyta</taxon>
        <taxon>Embryophyta</taxon>
        <taxon>Tracheophyta</taxon>
        <taxon>Spermatophyta</taxon>
        <taxon>Magnoliopsida</taxon>
        <taxon>eudicotyledons</taxon>
        <taxon>Gunneridae</taxon>
        <taxon>Pentapetalae</taxon>
        <taxon>rosids</taxon>
        <taxon>malvids</taxon>
        <taxon>Sapindales</taxon>
        <taxon>Sapindaceae</taxon>
        <taxon>Hippocastanoideae</taxon>
        <taxon>Acereae</taxon>
        <taxon>Dipteronia</taxon>
    </lineage>
</organism>
<evidence type="ECO:0000256" key="1">
    <source>
        <dbReference type="SAM" id="MobiDB-lite"/>
    </source>
</evidence>
<reference evidence="2" key="1">
    <citation type="journal article" date="2023" name="Plant J.">
        <title>Genome sequences and population genomics provide insights into the demographic history, inbreeding, and mutation load of two 'living fossil' tree species of Dipteronia.</title>
        <authorList>
            <person name="Feng Y."/>
            <person name="Comes H.P."/>
            <person name="Chen J."/>
            <person name="Zhu S."/>
            <person name="Lu R."/>
            <person name="Zhang X."/>
            <person name="Li P."/>
            <person name="Qiu J."/>
            <person name="Olsen K.M."/>
            <person name="Qiu Y."/>
        </authorList>
    </citation>
    <scope>NUCLEOTIDE SEQUENCE</scope>
    <source>
        <strain evidence="2">KIB01</strain>
    </source>
</reference>
<gene>
    <name evidence="2" type="ORF">Ddye_024766</name>
</gene>
<protein>
    <submittedName>
        <fullName evidence="2">Uncharacterized protein</fullName>
    </submittedName>
</protein>
<comment type="caution">
    <text evidence="2">The sequence shown here is derived from an EMBL/GenBank/DDBJ whole genome shotgun (WGS) entry which is preliminary data.</text>
</comment>
<dbReference type="AlphaFoldDB" id="A0AAD9TW31"/>
<sequence length="213" mass="24228">MEIVFREFLGDASKFYKQTRQEFFEMRCCSLDKRDIDYHYMRMSFRYHALGGINDETLRQVYLNSLPTKLQGELQRLIGFSGRGIRDITLGEIHMFTHTALDKLCATQRVFAKMIREGPTEDGLPGTSPERKGISQTPRGIGNINIKGRRPGDPGTNSTSALPVDKRVTRPSNALIKEQNQLNLSNNLERLLMKSPSMQTLNLSSQNKKMLTS</sequence>
<dbReference type="InterPro" id="IPR053098">
    <property type="entry name" value="Petuviruses_polyprotein"/>
</dbReference>
<dbReference type="EMBL" id="JANJYI010000007">
    <property type="protein sequence ID" value="KAK2643003.1"/>
    <property type="molecule type" value="Genomic_DNA"/>
</dbReference>